<protein>
    <submittedName>
        <fullName evidence="9">tRNA-dihydrouridine synthase</fullName>
    </submittedName>
</protein>
<reference evidence="9" key="1">
    <citation type="submission" date="2020-08" db="EMBL/GenBank/DDBJ databases">
        <title>Whole genome shotgun sequence of Actinocatenispora sera NBRC 101916.</title>
        <authorList>
            <person name="Komaki H."/>
            <person name="Tamura T."/>
        </authorList>
    </citation>
    <scope>NUCLEOTIDE SEQUENCE</scope>
    <source>
        <strain evidence="9">NBRC 101916</strain>
    </source>
</reference>
<keyword evidence="4" id="KW-0819">tRNA processing</keyword>
<organism evidence="9 10">
    <name type="scientific">Actinocatenispora sera</name>
    <dbReference type="NCBI Taxonomy" id="390989"/>
    <lineage>
        <taxon>Bacteria</taxon>
        <taxon>Bacillati</taxon>
        <taxon>Actinomycetota</taxon>
        <taxon>Actinomycetes</taxon>
        <taxon>Micromonosporales</taxon>
        <taxon>Micromonosporaceae</taxon>
        <taxon>Actinocatenispora</taxon>
    </lineage>
</organism>
<evidence type="ECO:0000256" key="3">
    <source>
        <dbReference type="ARBA" id="ARBA00022643"/>
    </source>
</evidence>
<dbReference type="InterPro" id="IPR035587">
    <property type="entry name" value="DUS-like_FMN-bd"/>
</dbReference>
<gene>
    <name evidence="9" type="ORF">Asera_34350</name>
</gene>
<proteinExistence type="predicted"/>
<dbReference type="InterPro" id="IPR013785">
    <property type="entry name" value="Aldolase_TIM"/>
</dbReference>
<dbReference type="InterPro" id="IPR004652">
    <property type="entry name" value="DusB-like"/>
</dbReference>
<dbReference type="GO" id="GO:0017150">
    <property type="term" value="F:tRNA dihydrouridine synthase activity"/>
    <property type="evidence" value="ECO:0007669"/>
    <property type="project" value="InterPro"/>
</dbReference>
<dbReference type="Gene3D" id="1.10.1200.80">
    <property type="entry name" value="Putative flavin oxidoreducatase, domain 2"/>
    <property type="match status" value="1"/>
</dbReference>
<evidence type="ECO:0000256" key="1">
    <source>
        <dbReference type="ARBA" id="ARBA00001917"/>
    </source>
</evidence>
<feature type="compositionally biased region" description="Low complexity" evidence="7">
    <location>
        <begin position="17"/>
        <end position="26"/>
    </location>
</feature>
<evidence type="ECO:0000256" key="2">
    <source>
        <dbReference type="ARBA" id="ARBA00022630"/>
    </source>
</evidence>
<dbReference type="PROSITE" id="PS01136">
    <property type="entry name" value="UPF0034"/>
    <property type="match status" value="1"/>
</dbReference>
<dbReference type="PANTHER" id="PTHR45846:SF1">
    <property type="entry name" value="TRNA-DIHYDROURIDINE(47) SYNTHASE [NAD(P)(+)]-LIKE"/>
    <property type="match status" value="1"/>
</dbReference>
<dbReference type="AlphaFoldDB" id="A0A810L288"/>
<dbReference type="GO" id="GO:0003723">
    <property type="term" value="F:RNA binding"/>
    <property type="evidence" value="ECO:0007669"/>
    <property type="project" value="TreeGrafter"/>
</dbReference>
<dbReference type="NCBIfam" id="TIGR00737">
    <property type="entry name" value="nifR3_yhdG"/>
    <property type="match status" value="1"/>
</dbReference>
<dbReference type="InterPro" id="IPR018517">
    <property type="entry name" value="tRNA_hU_synthase_CS"/>
</dbReference>
<accession>A0A810L288</accession>
<feature type="region of interest" description="Disordered" evidence="7">
    <location>
        <begin position="1"/>
        <end position="26"/>
    </location>
</feature>
<feature type="domain" description="DUS-like FMN-binding" evidence="8">
    <location>
        <begin position="40"/>
        <end position="340"/>
    </location>
</feature>
<dbReference type="GO" id="GO:0050660">
    <property type="term" value="F:flavin adenine dinucleotide binding"/>
    <property type="evidence" value="ECO:0007669"/>
    <property type="project" value="InterPro"/>
</dbReference>
<evidence type="ECO:0000256" key="4">
    <source>
        <dbReference type="ARBA" id="ARBA00022694"/>
    </source>
</evidence>
<comment type="cofactor">
    <cofactor evidence="1">
        <name>FMN</name>
        <dbReference type="ChEBI" id="CHEBI:58210"/>
    </cofactor>
</comment>
<evidence type="ECO:0000256" key="5">
    <source>
        <dbReference type="ARBA" id="ARBA00022857"/>
    </source>
</evidence>
<dbReference type="PANTHER" id="PTHR45846">
    <property type="entry name" value="TRNA-DIHYDROURIDINE(47) SYNTHASE [NAD(P)(+)]-LIKE"/>
    <property type="match status" value="1"/>
</dbReference>
<sequence length="397" mass="41988">MPCSSGECTDPEPARTGQPPTGLPGPLRLGPYELPAPVVLAPMAGITNVAFRALCAEHGGGLYECEMVTTRALVERNPKTLRMIEFGATERPRSLQLYGVDPRVTADAVRMVVGEGLADHIDLNFGCPVPKVTRKGGGSALPWRRRLFEAIVRGAVEAAAPAGVPVTVKLRRGIDDEHLTFLDAGRIAQDAGVAWVALHGRTAAQRYSGTADWASIAELKGALSVPVLGNGDIWEADDALRMVRQTGCDGVVVGRGCLGRPWLFADLATAFAGGTGRVLPTLGEVAATMRRHAVLLGEWLGSERDGCVDFRKHVAWYLKGFPVGSALRRALAMSSSLSELDGLLAQLDPTEPFPVAELGKPRGRTSAPGRVVLPEGWLADRDALTVPSAAELDVSGG</sequence>
<dbReference type="CDD" id="cd02801">
    <property type="entry name" value="DUS_like_FMN"/>
    <property type="match status" value="1"/>
</dbReference>
<dbReference type="KEGG" id="aser:Asera_34350"/>
<dbReference type="Proteomes" id="UP000680750">
    <property type="component" value="Chromosome"/>
</dbReference>
<dbReference type="EMBL" id="AP023354">
    <property type="protein sequence ID" value="BCJ29327.1"/>
    <property type="molecule type" value="Genomic_DNA"/>
</dbReference>
<keyword evidence="3" id="KW-0288">FMN</keyword>
<evidence type="ECO:0000256" key="7">
    <source>
        <dbReference type="SAM" id="MobiDB-lite"/>
    </source>
</evidence>
<evidence type="ECO:0000313" key="9">
    <source>
        <dbReference type="EMBL" id="BCJ29327.1"/>
    </source>
</evidence>
<keyword evidence="6" id="KW-0560">Oxidoreductase</keyword>
<name>A0A810L288_9ACTN</name>
<keyword evidence="10" id="KW-1185">Reference proteome</keyword>
<dbReference type="SUPFAM" id="SSF51395">
    <property type="entry name" value="FMN-linked oxidoreductases"/>
    <property type="match status" value="1"/>
</dbReference>
<keyword evidence="2" id="KW-0285">Flavoprotein</keyword>
<dbReference type="Gene3D" id="3.20.20.70">
    <property type="entry name" value="Aldolase class I"/>
    <property type="match status" value="1"/>
</dbReference>
<evidence type="ECO:0000313" key="10">
    <source>
        <dbReference type="Proteomes" id="UP000680750"/>
    </source>
</evidence>
<keyword evidence="5" id="KW-0521">NADP</keyword>
<evidence type="ECO:0000259" key="8">
    <source>
        <dbReference type="Pfam" id="PF01207"/>
    </source>
</evidence>
<dbReference type="Pfam" id="PF01207">
    <property type="entry name" value="Dus"/>
    <property type="match status" value="1"/>
</dbReference>
<dbReference type="InterPro" id="IPR024036">
    <property type="entry name" value="tRNA-dHydroUridine_Synthase_C"/>
</dbReference>
<evidence type="ECO:0000256" key="6">
    <source>
        <dbReference type="ARBA" id="ARBA00023002"/>
    </source>
</evidence>